<reference evidence="3" key="1">
    <citation type="journal article" date="2011" name="Nat. Genet.">
        <title>The Arabidopsis lyrata genome sequence and the basis of rapid genome size change.</title>
        <authorList>
            <person name="Hu T.T."/>
            <person name="Pattyn P."/>
            <person name="Bakker E.G."/>
            <person name="Cao J."/>
            <person name="Cheng J.-F."/>
            <person name="Clark R.M."/>
            <person name="Fahlgren N."/>
            <person name="Fawcett J.A."/>
            <person name="Grimwood J."/>
            <person name="Gundlach H."/>
            <person name="Haberer G."/>
            <person name="Hollister J.D."/>
            <person name="Ossowski S."/>
            <person name="Ottilar R.P."/>
            <person name="Salamov A.A."/>
            <person name="Schneeberger K."/>
            <person name="Spannagl M."/>
            <person name="Wang X."/>
            <person name="Yang L."/>
            <person name="Nasrallah M.E."/>
            <person name="Bergelson J."/>
            <person name="Carrington J.C."/>
            <person name="Gaut B.S."/>
            <person name="Schmutz J."/>
            <person name="Mayer K.F.X."/>
            <person name="Van de Peer Y."/>
            <person name="Grigoriev I.V."/>
            <person name="Nordborg M."/>
            <person name="Weigel D."/>
            <person name="Guo Y.-L."/>
        </authorList>
    </citation>
    <scope>NUCLEOTIDE SEQUENCE [LARGE SCALE GENOMIC DNA]</scope>
    <source>
        <strain evidence="3">cv. MN47</strain>
    </source>
</reference>
<evidence type="ECO:0000313" key="3">
    <source>
        <dbReference type="Proteomes" id="UP000008694"/>
    </source>
</evidence>
<proteinExistence type="predicted"/>
<dbReference type="Proteomes" id="UP000008694">
    <property type="component" value="Unassembled WGS sequence"/>
</dbReference>
<sequence length="56" mass="6487">MEGRGEMDRTKTANDEEEDQVARPMKEIDRLLSCFWFSQCSLCKSQEIVNLGFKSV</sequence>
<evidence type="ECO:0000313" key="2">
    <source>
        <dbReference type="EMBL" id="EFH54357.1"/>
    </source>
</evidence>
<dbReference type="AlphaFoldDB" id="D7LVI1"/>
<name>D7LVI1_ARALL</name>
<organism evidence="3">
    <name type="scientific">Arabidopsis lyrata subsp. lyrata</name>
    <name type="common">Lyre-leaved rock-cress</name>
    <dbReference type="NCBI Taxonomy" id="81972"/>
    <lineage>
        <taxon>Eukaryota</taxon>
        <taxon>Viridiplantae</taxon>
        <taxon>Streptophyta</taxon>
        <taxon>Embryophyta</taxon>
        <taxon>Tracheophyta</taxon>
        <taxon>Spermatophyta</taxon>
        <taxon>Magnoliopsida</taxon>
        <taxon>eudicotyledons</taxon>
        <taxon>Gunneridae</taxon>
        <taxon>Pentapetalae</taxon>
        <taxon>rosids</taxon>
        <taxon>malvids</taxon>
        <taxon>Brassicales</taxon>
        <taxon>Brassicaceae</taxon>
        <taxon>Camelineae</taxon>
        <taxon>Arabidopsis</taxon>
    </lineage>
</organism>
<protein>
    <submittedName>
        <fullName evidence="2">Predicted protein</fullName>
    </submittedName>
</protein>
<evidence type="ECO:0000256" key="1">
    <source>
        <dbReference type="SAM" id="MobiDB-lite"/>
    </source>
</evidence>
<dbReference type="EMBL" id="GL348717">
    <property type="protein sequence ID" value="EFH54357.1"/>
    <property type="molecule type" value="Genomic_DNA"/>
</dbReference>
<dbReference type="HOGENOM" id="CLU_3016963_0_0_1"/>
<feature type="region of interest" description="Disordered" evidence="1">
    <location>
        <begin position="1"/>
        <end position="22"/>
    </location>
</feature>
<gene>
    <name evidence="2" type="ORF">ARALYDRAFT_907111</name>
</gene>
<accession>D7LVI1</accession>
<dbReference type="Gramene" id="scaffold_502815.1">
    <property type="protein sequence ID" value="scaffold_502815.1"/>
    <property type="gene ID" value="scaffold_502815.1"/>
</dbReference>
<keyword evidence="3" id="KW-1185">Reference proteome</keyword>